<comment type="caution">
    <text evidence="2">The sequence shown here is derived from an EMBL/GenBank/DDBJ whole genome shotgun (WGS) entry which is preliminary data.</text>
</comment>
<reference evidence="2" key="1">
    <citation type="submission" date="2021-10" db="EMBL/GenBank/DDBJ databases">
        <title>De novo Genome Assembly of Clathrus columnatus (Basidiomycota, Fungi) Using Illumina and Nanopore Sequence Data.</title>
        <authorList>
            <person name="Ogiso-Tanaka E."/>
            <person name="Itagaki H."/>
            <person name="Hosoya T."/>
            <person name="Hosaka K."/>
        </authorList>
    </citation>
    <scope>NUCLEOTIDE SEQUENCE</scope>
    <source>
        <strain evidence="2">MO-923</strain>
    </source>
</reference>
<feature type="transmembrane region" description="Helical" evidence="1">
    <location>
        <begin position="144"/>
        <end position="165"/>
    </location>
</feature>
<keyword evidence="1" id="KW-0472">Membrane</keyword>
<feature type="transmembrane region" description="Helical" evidence="1">
    <location>
        <begin position="89"/>
        <end position="113"/>
    </location>
</feature>
<feature type="transmembrane region" description="Helical" evidence="1">
    <location>
        <begin position="177"/>
        <end position="201"/>
    </location>
</feature>
<organism evidence="2 3">
    <name type="scientific">Clathrus columnatus</name>
    <dbReference type="NCBI Taxonomy" id="1419009"/>
    <lineage>
        <taxon>Eukaryota</taxon>
        <taxon>Fungi</taxon>
        <taxon>Dikarya</taxon>
        <taxon>Basidiomycota</taxon>
        <taxon>Agaricomycotina</taxon>
        <taxon>Agaricomycetes</taxon>
        <taxon>Phallomycetidae</taxon>
        <taxon>Phallales</taxon>
        <taxon>Clathraceae</taxon>
        <taxon>Clathrus</taxon>
    </lineage>
</organism>
<proteinExistence type="predicted"/>
<evidence type="ECO:0000313" key="3">
    <source>
        <dbReference type="Proteomes" id="UP001050691"/>
    </source>
</evidence>
<keyword evidence="3" id="KW-1185">Reference proteome</keyword>
<accession>A0AAV5AJK4</accession>
<name>A0AAV5AJK4_9AGAM</name>
<keyword evidence="1" id="KW-1133">Transmembrane helix</keyword>
<evidence type="ECO:0000256" key="1">
    <source>
        <dbReference type="SAM" id="Phobius"/>
    </source>
</evidence>
<dbReference type="EMBL" id="BPWL01000008">
    <property type="protein sequence ID" value="GJJ13121.1"/>
    <property type="molecule type" value="Genomic_DNA"/>
</dbReference>
<dbReference type="Proteomes" id="UP001050691">
    <property type="component" value="Unassembled WGS sequence"/>
</dbReference>
<gene>
    <name evidence="2" type="ORF">Clacol_007371</name>
</gene>
<evidence type="ECO:0000313" key="2">
    <source>
        <dbReference type="EMBL" id="GJJ13121.1"/>
    </source>
</evidence>
<keyword evidence="1" id="KW-0812">Transmembrane</keyword>
<protein>
    <submittedName>
        <fullName evidence="2">Uncharacterized protein</fullName>
    </submittedName>
</protein>
<dbReference type="AlphaFoldDB" id="A0AAV5AJK4"/>
<sequence length="232" mass="25919">MELEFRNSAFYHHSISRVCDSDVGGIFFGFISSYVELIFYANITGLIKPSIQTCQSWVRFEVISGHCLALSVDVLLAIRTHALYGRSRIMLGVLATILIISQGFGISILVRVIPNFVTTPLPLPSRIHIGACVVLAADPNFPNYLIPTLVTESSFFFLVLVKFIHSKVTTKTHTSHMLIVFLRDGLWAFALVFGVLVWSLVTYKVNPARGDIAITWLFSILAFSHQVEKLPM</sequence>